<protein>
    <recommendedName>
        <fullName evidence="4">Secreted protein</fullName>
    </recommendedName>
</protein>
<keyword evidence="3" id="KW-1185">Reference proteome</keyword>
<comment type="caution">
    <text evidence="2">The sequence shown here is derived from an EMBL/GenBank/DDBJ whole genome shotgun (WGS) entry which is preliminary data.</text>
</comment>
<evidence type="ECO:0000256" key="1">
    <source>
        <dbReference type="SAM" id="SignalP"/>
    </source>
</evidence>
<feature type="signal peptide" evidence="1">
    <location>
        <begin position="1"/>
        <end position="29"/>
    </location>
</feature>
<evidence type="ECO:0008006" key="4">
    <source>
        <dbReference type="Google" id="ProtNLM"/>
    </source>
</evidence>
<dbReference type="Proteomes" id="UP000811609">
    <property type="component" value="Chromosome 3"/>
</dbReference>
<dbReference type="EMBL" id="CM031811">
    <property type="protein sequence ID" value="KAG6662715.1"/>
    <property type="molecule type" value="Genomic_DNA"/>
</dbReference>
<evidence type="ECO:0000313" key="3">
    <source>
        <dbReference type="Proteomes" id="UP000811609"/>
    </source>
</evidence>
<reference evidence="2" key="1">
    <citation type="submission" date="2020-12" db="EMBL/GenBank/DDBJ databases">
        <title>WGS assembly of Carya illinoinensis cv. Pawnee.</title>
        <authorList>
            <person name="Platts A."/>
            <person name="Shu S."/>
            <person name="Wright S."/>
            <person name="Barry K."/>
            <person name="Edger P."/>
            <person name="Pires J.C."/>
            <person name="Schmutz J."/>
        </authorList>
    </citation>
    <scope>NUCLEOTIDE SEQUENCE</scope>
    <source>
        <tissue evidence="2">Leaf</tissue>
    </source>
</reference>
<feature type="chain" id="PRO_5035943998" description="Secreted protein" evidence="1">
    <location>
        <begin position="30"/>
        <end position="99"/>
    </location>
</feature>
<organism evidence="2 3">
    <name type="scientific">Carya illinoinensis</name>
    <name type="common">Pecan</name>
    <dbReference type="NCBI Taxonomy" id="32201"/>
    <lineage>
        <taxon>Eukaryota</taxon>
        <taxon>Viridiplantae</taxon>
        <taxon>Streptophyta</taxon>
        <taxon>Embryophyta</taxon>
        <taxon>Tracheophyta</taxon>
        <taxon>Spermatophyta</taxon>
        <taxon>Magnoliopsida</taxon>
        <taxon>eudicotyledons</taxon>
        <taxon>Gunneridae</taxon>
        <taxon>Pentapetalae</taxon>
        <taxon>rosids</taxon>
        <taxon>fabids</taxon>
        <taxon>Fagales</taxon>
        <taxon>Juglandaceae</taxon>
        <taxon>Carya</taxon>
    </lineage>
</organism>
<keyword evidence="1" id="KW-0732">Signal</keyword>
<dbReference type="AlphaFoldDB" id="A0A8T1R7U5"/>
<accession>A0A8T1R7U5</accession>
<name>A0A8T1R7U5_CARIL</name>
<evidence type="ECO:0000313" key="2">
    <source>
        <dbReference type="EMBL" id="KAG6662715.1"/>
    </source>
</evidence>
<sequence length="99" mass="10958">MKQSSTTLLQRHLLVCFFLWLLQEKLAPAIDDGGTCSRTGRQAILFTVTSRMIHNTIIKDVTIYAIMGPASPPCSFDKRAHITQPPLSGPRLSCPLNYG</sequence>
<proteinExistence type="predicted"/>
<gene>
    <name evidence="2" type="ORF">CIPAW_03G263200</name>
</gene>